<dbReference type="OrthoDB" id="9778331at2"/>
<evidence type="ECO:0000313" key="9">
    <source>
        <dbReference type="EMBL" id="EFW05765.1"/>
    </source>
</evidence>
<dbReference type="eggNOG" id="COG2323">
    <property type="taxonomic scope" value="Bacteria"/>
</dbReference>
<evidence type="ECO:0000313" key="10">
    <source>
        <dbReference type="Proteomes" id="UP000003157"/>
    </source>
</evidence>
<keyword evidence="4 7" id="KW-0812">Transmembrane</keyword>
<comment type="subcellular location">
    <subcellularLocation>
        <location evidence="1">Cell membrane</location>
        <topology evidence="1">Multi-pass membrane protein</topology>
    </subcellularLocation>
</comment>
<feature type="domain" description="YetF C-terminal" evidence="8">
    <location>
        <begin position="83"/>
        <end position="211"/>
    </location>
</feature>
<evidence type="ECO:0000256" key="1">
    <source>
        <dbReference type="ARBA" id="ARBA00004651"/>
    </source>
</evidence>
<organism evidence="9 10">
    <name type="scientific">Coprobacillus cateniformis</name>
    <dbReference type="NCBI Taxonomy" id="100884"/>
    <lineage>
        <taxon>Bacteria</taxon>
        <taxon>Bacillati</taxon>
        <taxon>Bacillota</taxon>
        <taxon>Erysipelotrichia</taxon>
        <taxon>Erysipelotrichales</taxon>
        <taxon>Coprobacillaceae</taxon>
        <taxon>Coprobacillus</taxon>
    </lineage>
</organism>
<dbReference type="RefSeq" id="WP_008788050.1">
    <property type="nucleotide sequence ID" value="NZ_AKCB01000002.1"/>
</dbReference>
<dbReference type="Pfam" id="PF04239">
    <property type="entry name" value="DUF421"/>
    <property type="match status" value="1"/>
</dbReference>
<evidence type="ECO:0000256" key="5">
    <source>
        <dbReference type="ARBA" id="ARBA00022989"/>
    </source>
</evidence>
<dbReference type="AlphaFoldDB" id="E7G846"/>
<evidence type="ECO:0000256" key="2">
    <source>
        <dbReference type="ARBA" id="ARBA00006448"/>
    </source>
</evidence>
<proteinExistence type="inferred from homology"/>
<dbReference type="InterPro" id="IPR007353">
    <property type="entry name" value="DUF421"/>
</dbReference>
<feature type="transmembrane region" description="Helical" evidence="7">
    <location>
        <begin position="6"/>
        <end position="24"/>
    </location>
</feature>
<comment type="similarity">
    <text evidence="2">Belongs to the UPF0702 family.</text>
</comment>
<keyword evidence="5 7" id="KW-1133">Transmembrane helix</keyword>
<dbReference type="InterPro" id="IPR023090">
    <property type="entry name" value="UPF0702_alpha/beta_dom_sf"/>
</dbReference>
<evidence type="ECO:0000256" key="4">
    <source>
        <dbReference type="ARBA" id="ARBA00022692"/>
    </source>
</evidence>
<dbReference type="Proteomes" id="UP000003157">
    <property type="component" value="Unassembled WGS sequence"/>
</dbReference>
<dbReference type="EMBL" id="ADKX01000015">
    <property type="protein sequence ID" value="EFW05765.1"/>
    <property type="molecule type" value="Genomic_DNA"/>
</dbReference>
<feature type="transmembrane region" description="Helical" evidence="7">
    <location>
        <begin position="36"/>
        <end position="52"/>
    </location>
</feature>
<keyword evidence="6 7" id="KW-0472">Membrane</keyword>
<comment type="caution">
    <text evidence="9">The sequence shown here is derived from an EMBL/GenBank/DDBJ whole genome shotgun (WGS) entry which is preliminary data.</text>
</comment>
<dbReference type="PANTHER" id="PTHR34582:SF6">
    <property type="entry name" value="UPF0702 TRANSMEMBRANE PROTEIN YCAP"/>
    <property type="match status" value="1"/>
</dbReference>
<dbReference type="PANTHER" id="PTHR34582">
    <property type="entry name" value="UPF0702 TRANSMEMBRANE PROTEIN YCAP"/>
    <property type="match status" value="1"/>
</dbReference>
<reference evidence="9 10" key="1">
    <citation type="submission" date="2010-12" db="EMBL/GenBank/DDBJ databases">
        <title>The Genome Sequence of Coprobacillus sp. strain 29_1.</title>
        <authorList>
            <consortium name="The Broad Institute Genome Sequencing Platform"/>
            <person name="Earl A."/>
            <person name="Ward D."/>
            <person name="Feldgarden M."/>
            <person name="Gevers D."/>
            <person name="Daigneault M."/>
            <person name="Sibley C.D."/>
            <person name="White A."/>
            <person name="Strauss J."/>
            <person name="Allen-Vercoe E."/>
            <person name="Young S.K."/>
            <person name="Zeng Q."/>
            <person name="Gargeya S."/>
            <person name="Fitzgerald M."/>
            <person name="Haas B."/>
            <person name="Abouelleil A."/>
            <person name="Alvarado L."/>
            <person name="Arachchi H.M."/>
            <person name="Berlin A."/>
            <person name="Brown A."/>
            <person name="Chapman S.B."/>
            <person name="Chen Z."/>
            <person name="Dunbar C."/>
            <person name="Freedman E."/>
            <person name="Gearin G."/>
            <person name="Gellesch M."/>
            <person name="Goldberg J."/>
            <person name="Griggs A."/>
            <person name="Gujja S."/>
            <person name="Heilman E."/>
            <person name="Heiman D."/>
            <person name="Howarth C."/>
            <person name="Larson L."/>
            <person name="Lui A."/>
            <person name="MacDonald P.J.P."/>
            <person name="Mehta T."/>
            <person name="Montmayeur A."/>
            <person name="Murphy C."/>
            <person name="Neiman D."/>
            <person name="Pearson M."/>
            <person name="Priest M."/>
            <person name="Roberts A."/>
            <person name="Saif S."/>
            <person name="Shea T."/>
            <person name="Shenoy N."/>
            <person name="Sisk P."/>
            <person name="Stolte C."/>
            <person name="Sykes S."/>
            <person name="White J."/>
            <person name="Yandava C."/>
            <person name="Nusbaum C."/>
            <person name="Birren B."/>
        </authorList>
    </citation>
    <scope>NUCLEOTIDE SEQUENCE [LARGE SCALE GENOMIC DNA]</scope>
    <source>
        <strain evidence="9 10">29_1</strain>
    </source>
</reference>
<dbReference type="HOGENOM" id="CLU_077149_0_2_9"/>
<keyword evidence="10" id="KW-1185">Reference proteome</keyword>
<evidence type="ECO:0000256" key="3">
    <source>
        <dbReference type="ARBA" id="ARBA00022475"/>
    </source>
</evidence>
<evidence type="ECO:0000256" key="7">
    <source>
        <dbReference type="SAM" id="Phobius"/>
    </source>
</evidence>
<evidence type="ECO:0000256" key="6">
    <source>
        <dbReference type="ARBA" id="ARBA00023136"/>
    </source>
</evidence>
<protein>
    <recommendedName>
        <fullName evidence="8">YetF C-terminal domain-containing protein</fullName>
    </recommendedName>
</protein>
<sequence length="226" mass="25773">MILETISLALISLVVLFILTRLMGYRQITQLSMYDYIIGITIGSIASEMVVLDDFNNMLRPLTGMIIYALFTIILSLLSRSSLAIRKFIEGNPITLYENNKIDSTALAKARIDVNEFLMQLRIQGYFDLTQLDTVILETNGNISVFPKSQYRPAIVNDLPVKPQREKPSLSLVIDGHILKDQLAFIEKDEKWLMSQLKVQGYQSYDQLLLVLCDQDNNITSYAKRN</sequence>
<dbReference type="STRING" id="100884.GCA_000269565_02780"/>
<name>E7G846_9FIRM</name>
<keyword evidence="3" id="KW-1003">Cell membrane</keyword>
<dbReference type="GO" id="GO:0005886">
    <property type="term" value="C:plasma membrane"/>
    <property type="evidence" value="ECO:0007669"/>
    <property type="project" value="UniProtKB-SubCell"/>
</dbReference>
<evidence type="ECO:0000259" key="8">
    <source>
        <dbReference type="Pfam" id="PF04239"/>
    </source>
</evidence>
<dbReference type="Gene3D" id="3.30.240.20">
    <property type="entry name" value="bsu07140 like domains"/>
    <property type="match status" value="2"/>
</dbReference>
<accession>E7G846</accession>
<dbReference type="GeneID" id="78230584"/>
<gene>
    <name evidence="9" type="ORF">HMPREF9488_00934</name>
</gene>
<feature type="transmembrane region" description="Helical" evidence="7">
    <location>
        <begin position="58"/>
        <end position="78"/>
    </location>
</feature>